<dbReference type="InterPro" id="IPR029260">
    <property type="entry name" value="DSPn"/>
</dbReference>
<comment type="catalytic activity">
    <reaction evidence="16">
        <text>O-phospho-L-threonyl-[protein] + H2O = L-threonyl-[protein] + phosphate</text>
        <dbReference type="Rhea" id="RHEA:47004"/>
        <dbReference type="Rhea" id="RHEA-COMP:11060"/>
        <dbReference type="Rhea" id="RHEA-COMP:11605"/>
        <dbReference type="ChEBI" id="CHEBI:15377"/>
        <dbReference type="ChEBI" id="CHEBI:30013"/>
        <dbReference type="ChEBI" id="CHEBI:43474"/>
        <dbReference type="ChEBI" id="CHEBI:61977"/>
        <dbReference type="EC" id="3.1.3.16"/>
    </reaction>
</comment>
<dbReference type="OMA" id="FMISAYA"/>
<dbReference type="GO" id="GO:0032467">
    <property type="term" value="P:positive regulation of cytokinesis"/>
    <property type="evidence" value="ECO:0000318"/>
    <property type="project" value="GO_Central"/>
</dbReference>
<dbReference type="CDD" id="cd17657">
    <property type="entry name" value="CDC14_N"/>
    <property type="match status" value="1"/>
</dbReference>
<proteinExistence type="inferred from homology"/>
<dbReference type="GO" id="GO:0072686">
    <property type="term" value="C:mitotic spindle"/>
    <property type="evidence" value="ECO:0000318"/>
    <property type="project" value="GO_Central"/>
</dbReference>
<evidence type="ECO:0000256" key="7">
    <source>
        <dbReference type="ARBA" id="ARBA00022618"/>
    </source>
</evidence>
<evidence type="ECO:0000259" key="17">
    <source>
        <dbReference type="PROSITE" id="PS50054"/>
    </source>
</evidence>
<gene>
    <name evidence="19" type="ORF">NEMVEDRAFT_v1g11161</name>
</gene>
<dbReference type="Pfam" id="PF22785">
    <property type="entry name" value="Tc-R-P"/>
    <property type="match status" value="1"/>
</dbReference>
<dbReference type="Gene3D" id="3.90.190.10">
    <property type="entry name" value="Protein tyrosine phosphatase superfamily"/>
    <property type="match status" value="2"/>
</dbReference>
<feature type="domain" description="Tyrosine-protein phosphatase" evidence="17">
    <location>
        <begin position="163"/>
        <end position="320"/>
    </location>
</feature>
<evidence type="ECO:0000256" key="10">
    <source>
        <dbReference type="ARBA" id="ARBA00023212"/>
    </source>
</evidence>
<dbReference type="GO" id="GO:0060271">
    <property type="term" value="P:cilium assembly"/>
    <property type="evidence" value="ECO:0000318"/>
    <property type="project" value="GO_Central"/>
</dbReference>
<evidence type="ECO:0000256" key="14">
    <source>
        <dbReference type="ARBA" id="ARBA00037822"/>
    </source>
</evidence>
<protein>
    <submittedName>
        <fullName evidence="19">Uncharacterized protein</fullName>
    </submittedName>
</protein>
<dbReference type="GO" id="GO:0050877">
    <property type="term" value="P:nervous system process"/>
    <property type="evidence" value="ECO:0007669"/>
    <property type="project" value="UniProtKB-ARBA"/>
</dbReference>
<keyword evidence="9" id="KW-0904">Protein phosphatase</keyword>
<dbReference type="Pfam" id="PF14671">
    <property type="entry name" value="DSPn"/>
    <property type="match status" value="1"/>
</dbReference>
<dbReference type="PANTHER" id="PTHR23339">
    <property type="entry name" value="TYROSINE SPECIFIC PROTEIN PHOSPHATASE AND DUAL SPECIFICITY PROTEIN PHOSPHATASE"/>
    <property type="match status" value="1"/>
</dbReference>
<organism evidence="19 20">
    <name type="scientific">Nematostella vectensis</name>
    <name type="common">Starlet sea anemone</name>
    <dbReference type="NCBI Taxonomy" id="45351"/>
    <lineage>
        <taxon>Eukaryota</taxon>
        <taxon>Metazoa</taxon>
        <taxon>Cnidaria</taxon>
        <taxon>Anthozoa</taxon>
        <taxon>Hexacorallia</taxon>
        <taxon>Actiniaria</taxon>
        <taxon>Edwardsiidae</taxon>
        <taxon>Nematostella</taxon>
    </lineage>
</organism>
<dbReference type="FunFam" id="3.90.190.10:FF:000006">
    <property type="entry name" value="Dual specificity protein phosphatase CDC14B"/>
    <property type="match status" value="1"/>
</dbReference>
<dbReference type="InterPro" id="IPR016130">
    <property type="entry name" value="Tyr_Pase_AS"/>
</dbReference>
<dbReference type="GO" id="GO:0004725">
    <property type="term" value="F:protein tyrosine phosphatase activity"/>
    <property type="evidence" value="ECO:0000318"/>
    <property type="project" value="GO_Central"/>
</dbReference>
<dbReference type="PROSITE" id="PS50056">
    <property type="entry name" value="TYR_PHOSPHATASE_2"/>
    <property type="match status" value="1"/>
</dbReference>
<dbReference type="GO" id="GO:0005737">
    <property type="term" value="C:cytoplasm"/>
    <property type="evidence" value="ECO:0000318"/>
    <property type="project" value="GO_Central"/>
</dbReference>
<comment type="similarity">
    <text evidence="4">Belongs to the protein-tyrosine phosphatase family. Non-receptor class CDC14 subfamily.</text>
</comment>
<evidence type="ECO:0000256" key="4">
    <source>
        <dbReference type="ARBA" id="ARBA00007315"/>
    </source>
</evidence>
<dbReference type="GO" id="GO:0005730">
    <property type="term" value="C:nucleolus"/>
    <property type="evidence" value="ECO:0000318"/>
    <property type="project" value="GO_Central"/>
</dbReference>
<evidence type="ECO:0000256" key="1">
    <source>
        <dbReference type="ARBA" id="ARBA00004123"/>
    </source>
</evidence>
<keyword evidence="11" id="KW-0539">Nucleus</keyword>
<evidence type="ECO:0000256" key="11">
    <source>
        <dbReference type="ARBA" id="ARBA00023242"/>
    </source>
</evidence>
<dbReference type="PROSITE" id="PS00383">
    <property type="entry name" value="TYR_PHOSPHATASE_1"/>
    <property type="match status" value="1"/>
</dbReference>
<dbReference type="OrthoDB" id="266663at2759"/>
<reference evidence="19 20" key="1">
    <citation type="journal article" date="2007" name="Science">
        <title>Sea anemone genome reveals ancestral eumetazoan gene repertoire and genomic organization.</title>
        <authorList>
            <person name="Putnam N.H."/>
            <person name="Srivastava M."/>
            <person name="Hellsten U."/>
            <person name="Dirks B."/>
            <person name="Chapman J."/>
            <person name="Salamov A."/>
            <person name="Terry A."/>
            <person name="Shapiro H."/>
            <person name="Lindquist E."/>
            <person name="Kapitonov V.V."/>
            <person name="Jurka J."/>
            <person name="Genikhovich G."/>
            <person name="Grigoriev I.V."/>
            <person name="Lucas S.M."/>
            <person name="Steele R.E."/>
            <person name="Finnerty J.R."/>
            <person name="Technau U."/>
            <person name="Martindale M.Q."/>
            <person name="Rokhsar D.S."/>
        </authorList>
    </citation>
    <scope>NUCLEOTIDE SEQUENCE [LARGE SCALE GENOMIC DNA]</scope>
    <source>
        <strain evidence="20">CH2 X CH6</strain>
    </source>
</reference>
<evidence type="ECO:0000259" key="18">
    <source>
        <dbReference type="PROSITE" id="PS50056"/>
    </source>
</evidence>
<dbReference type="PhylomeDB" id="A7SDJ9"/>
<dbReference type="InterPro" id="IPR029021">
    <property type="entry name" value="Prot-tyrosine_phosphatase-like"/>
</dbReference>
<dbReference type="SUPFAM" id="SSF52799">
    <property type="entry name" value="(Phosphotyrosine protein) phosphatases II"/>
    <property type="match status" value="2"/>
</dbReference>
<keyword evidence="13" id="KW-0131">Cell cycle</keyword>
<feature type="domain" description="Tyrosine specific protein phosphatases" evidence="18">
    <location>
        <begin position="245"/>
        <end position="307"/>
    </location>
</feature>
<feature type="non-terminal residue" evidence="19">
    <location>
        <position position="329"/>
    </location>
</feature>
<keyword evidence="10" id="KW-0206">Cytoskeleton</keyword>
<evidence type="ECO:0000313" key="19">
    <source>
        <dbReference type="EMBL" id="EDO38271.1"/>
    </source>
</evidence>
<evidence type="ECO:0000256" key="8">
    <source>
        <dbReference type="ARBA" id="ARBA00022801"/>
    </source>
</evidence>
<evidence type="ECO:0000256" key="9">
    <source>
        <dbReference type="ARBA" id="ARBA00022912"/>
    </source>
</evidence>
<dbReference type="InterPro" id="IPR000387">
    <property type="entry name" value="Tyr_Pase_dom"/>
</dbReference>
<keyword evidence="5" id="KW-0963">Cytoplasm</keyword>
<dbReference type="GO" id="GO:0007096">
    <property type="term" value="P:regulation of exit from mitosis"/>
    <property type="evidence" value="ECO:0000318"/>
    <property type="project" value="GO_Central"/>
</dbReference>
<dbReference type="KEGG" id="nve:5509821"/>
<evidence type="ECO:0000256" key="13">
    <source>
        <dbReference type="ARBA" id="ARBA00023306"/>
    </source>
</evidence>
<dbReference type="CDD" id="cd14499">
    <property type="entry name" value="CDC14_C"/>
    <property type="match status" value="1"/>
</dbReference>
<accession>A7SDJ9</accession>
<evidence type="ECO:0000256" key="2">
    <source>
        <dbReference type="ARBA" id="ARBA00004300"/>
    </source>
</evidence>
<feature type="non-terminal residue" evidence="19">
    <location>
        <position position="1"/>
    </location>
</feature>
<dbReference type="AlphaFoldDB" id="A7SDJ9"/>
<dbReference type="InterPro" id="IPR050561">
    <property type="entry name" value="PTP"/>
</dbReference>
<dbReference type="GO" id="GO:0051301">
    <property type="term" value="P:cell division"/>
    <property type="evidence" value="ECO:0007669"/>
    <property type="project" value="UniProtKB-KW"/>
</dbReference>
<dbReference type="InterPro" id="IPR044506">
    <property type="entry name" value="CDC14_C"/>
</dbReference>
<keyword evidence="20" id="KW-1185">Reference proteome</keyword>
<keyword evidence="12" id="KW-0966">Cell projection</keyword>
<evidence type="ECO:0000256" key="6">
    <source>
        <dbReference type="ARBA" id="ARBA00022553"/>
    </source>
</evidence>
<dbReference type="GO" id="GO:0000922">
    <property type="term" value="C:spindle pole"/>
    <property type="evidence" value="ECO:0000318"/>
    <property type="project" value="GO_Central"/>
</dbReference>
<dbReference type="SMART" id="SM00195">
    <property type="entry name" value="DSPc"/>
    <property type="match status" value="1"/>
</dbReference>
<comment type="catalytic activity">
    <reaction evidence="15">
        <text>O-phospho-L-seryl-[protein] + H2O = L-seryl-[protein] + phosphate</text>
        <dbReference type="Rhea" id="RHEA:20629"/>
        <dbReference type="Rhea" id="RHEA-COMP:9863"/>
        <dbReference type="Rhea" id="RHEA-COMP:11604"/>
        <dbReference type="ChEBI" id="CHEBI:15377"/>
        <dbReference type="ChEBI" id="CHEBI:29999"/>
        <dbReference type="ChEBI" id="CHEBI:43474"/>
        <dbReference type="ChEBI" id="CHEBI:83421"/>
        <dbReference type="EC" id="3.1.3.16"/>
    </reaction>
</comment>
<name>A7SDJ9_NEMVE</name>
<dbReference type="EMBL" id="DS469630">
    <property type="protein sequence ID" value="EDO38271.1"/>
    <property type="molecule type" value="Genomic_DNA"/>
</dbReference>
<evidence type="ECO:0000256" key="5">
    <source>
        <dbReference type="ARBA" id="ARBA00022490"/>
    </source>
</evidence>
<dbReference type="GO" id="GO:0005813">
    <property type="term" value="C:centrosome"/>
    <property type="evidence" value="ECO:0007669"/>
    <property type="project" value="UniProtKB-SubCell"/>
</dbReference>
<sequence length="329" mass="37866">DRLYFATFRHKPHSTSHIHYFSIDDELIYENFYADFGPLNLAMLYRYSCKLNKKLKSFSLGKKKIVHFTSTDSRKRANAACLIGSYAVIYLKKSADEIYQTLNTGCNPPYLPFRDASFGACSYNLSILDVLSGLQKALQNDFFNLDTFDVHEYEYYERVENGDFNWIVPGKFLAFSGPHNKSRIKDGYPLHAPEAYIPYFKKHNISTVVRLNKKLYDAQRFTDHGIEHYDLFFIDGSVPSDMIVRRFLTIAENAKGGIAIHCKAGLGRTGTLIACYLMKHYRFTAAESIGWLRVCRPGSIIGPQQNFCEEKQASLWIQGDIFRSREKDK</sequence>
<evidence type="ECO:0000256" key="15">
    <source>
        <dbReference type="ARBA" id="ARBA00047761"/>
    </source>
</evidence>
<evidence type="ECO:0000256" key="12">
    <source>
        <dbReference type="ARBA" id="ARBA00023273"/>
    </source>
</evidence>
<evidence type="ECO:0000313" key="20">
    <source>
        <dbReference type="Proteomes" id="UP000001593"/>
    </source>
</evidence>
<evidence type="ECO:0000256" key="16">
    <source>
        <dbReference type="ARBA" id="ARBA00048336"/>
    </source>
</evidence>
<dbReference type="GO" id="GO:0004722">
    <property type="term" value="F:protein serine/threonine phosphatase activity"/>
    <property type="evidence" value="ECO:0000318"/>
    <property type="project" value="GO_Central"/>
</dbReference>
<dbReference type="GO" id="GO:1902636">
    <property type="term" value="C:kinociliary basal body"/>
    <property type="evidence" value="ECO:0000318"/>
    <property type="project" value="GO_Central"/>
</dbReference>
<keyword evidence="7" id="KW-0132">Cell division</keyword>
<dbReference type="HOGENOM" id="CLU_017787_0_2_1"/>
<keyword evidence="8" id="KW-0378">Hydrolase</keyword>
<dbReference type="GO" id="GO:0000226">
    <property type="term" value="P:microtubule cytoskeleton organization"/>
    <property type="evidence" value="ECO:0000318"/>
    <property type="project" value="GO_Central"/>
</dbReference>
<dbReference type="InterPro" id="IPR020422">
    <property type="entry name" value="TYR_PHOSPHATASE_DUAL_dom"/>
</dbReference>
<evidence type="ECO:0000256" key="3">
    <source>
        <dbReference type="ARBA" id="ARBA00004647"/>
    </source>
</evidence>
<dbReference type="FunFam" id="3.90.190.10:FF:000032">
    <property type="entry name" value="dual specificity protein phosphatase CDC14A isoform X1"/>
    <property type="match status" value="1"/>
</dbReference>
<keyword evidence="6" id="KW-0597">Phosphoprotein</keyword>
<comment type="subcellular location">
    <subcellularLocation>
        <location evidence="14">Cell projection</location>
        <location evidence="14">Kinocilium</location>
    </subcellularLocation>
    <subcellularLocation>
        <location evidence="2">Cytoplasm</location>
        <location evidence="2">Cytoskeleton</location>
        <location evidence="2">Microtubule organizing center</location>
        <location evidence="2">Centrosome</location>
    </subcellularLocation>
    <subcellularLocation>
        <location evidence="3">Cytoplasm</location>
        <location evidence="3">Cytoskeleton</location>
        <location evidence="3">Spindle pole</location>
    </subcellularLocation>
    <subcellularLocation>
        <location evidence="1">Nucleus</location>
    </subcellularLocation>
</comment>
<dbReference type="PROSITE" id="PS50054">
    <property type="entry name" value="TYR_PHOSPHATASE_DUAL"/>
    <property type="match status" value="1"/>
</dbReference>
<dbReference type="STRING" id="45351.A7SDJ9"/>
<dbReference type="Proteomes" id="UP000001593">
    <property type="component" value="Unassembled WGS sequence"/>
</dbReference>
<dbReference type="InParanoid" id="A7SDJ9"/>
<dbReference type="eggNOG" id="KOG1720">
    <property type="taxonomic scope" value="Eukaryota"/>
</dbReference>